<comment type="caution">
    <text evidence="1">The sequence shown here is derived from an EMBL/GenBank/DDBJ whole genome shotgun (WGS) entry which is preliminary data.</text>
</comment>
<accession>A0ABQ9ZL53</accession>
<dbReference type="Proteomes" id="UP001234178">
    <property type="component" value="Unassembled WGS sequence"/>
</dbReference>
<proteinExistence type="predicted"/>
<name>A0ABQ9ZL53_9CRUS</name>
<evidence type="ECO:0000313" key="2">
    <source>
        <dbReference type="Proteomes" id="UP001234178"/>
    </source>
</evidence>
<evidence type="ECO:0000313" key="1">
    <source>
        <dbReference type="EMBL" id="KAK4013194.1"/>
    </source>
</evidence>
<dbReference type="EMBL" id="JAOYFB010000004">
    <property type="protein sequence ID" value="KAK4013194.1"/>
    <property type="molecule type" value="Genomic_DNA"/>
</dbReference>
<sequence length="66" mass="7796">MTNFNLLEVIDERGPKCLPEVFGNLREPYAKTPFLRFSQCHNFHPNVCTSMYWITSMLVTKYCSYI</sequence>
<keyword evidence="2" id="KW-1185">Reference proteome</keyword>
<protein>
    <submittedName>
        <fullName evidence="1">Uncharacterized protein</fullName>
    </submittedName>
</protein>
<gene>
    <name evidence="1" type="ORF">OUZ56_025428</name>
</gene>
<organism evidence="1 2">
    <name type="scientific">Daphnia magna</name>
    <dbReference type="NCBI Taxonomy" id="35525"/>
    <lineage>
        <taxon>Eukaryota</taxon>
        <taxon>Metazoa</taxon>
        <taxon>Ecdysozoa</taxon>
        <taxon>Arthropoda</taxon>
        <taxon>Crustacea</taxon>
        <taxon>Branchiopoda</taxon>
        <taxon>Diplostraca</taxon>
        <taxon>Cladocera</taxon>
        <taxon>Anomopoda</taxon>
        <taxon>Daphniidae</taxon>
        <taxon>Daphnia</taxon>
    </lineage>
</organism>
<reference evidence="1 2" key="1">
    <citation type="journal article" date="2023" name="Nucleic Acids Res.">
        <title>The hologenome of Daphnia magna reveals possible DNA methylation and microbiome-mediated evolution of the host genome.</title>
        <authorList>
            <person name="Chaturvedi A."/>
            <person name="Li X."/>
            <person name="Dhandapani V."/>
            <person name="Marshall H."/>
            <person name="Kissane S."/>
            <person name="Cuenca-Cambronero M."/>
            <person name="Asole G."/>
            <person name="Calvet F."/>
            <person name="Ruiz-Romero M."/>
            <person name="Marangio P."/>
            <person name="Guigo R."/>
            <person name="Rago D."/>
            <person name="Mirbahai L."/>
            <person name="Eastwood N."/>
            <person name="Colbourne J.K."/>
            <person name="Zhou J."/>
            <person name="Mallon E."/>
            <person name="Orsini L."/>
        </authorList>
    </citation>
    <scope>NUCLEOTIDE SEQUENCE [LARGE SCALE GENOMIC DNA]</scope>
    <source>
        <strain evidence="1">LRV0_1</strain>
    </source>
</reference>